<protein>
    <submittedName>
        <fullName evidence="1">Uncharacterized protein</fullName>
    </submittedName>
</protein>
<proteinExistence type="predicted"/>
<dbReference type="AlphaFoldDB" id="A0A5C6TUL3"/>
<dbReference type="Proteomes" id="UP000321249">
    <property type="component" value="Unassembled WGS sequence"/>
</dbReference>
<sequence>MTTAQQWLDLAERIEAATGANYQLDCDIWDALYPGERDARFVKVNASYGGRLGPADRDGYVQPLRAVTASLDAALTLVPEGWDGVLYLATEYTRPCAQLETPAMRARFSMDYESATGEAVTLPLALCAAACRARAGMEG</sequence>
<gene>
    <name evidence="1" type="ORF">FRZ32_09720</name>
</gene>
<evidence type="ECO:0000313" key="1">
    <source>
        <dbReference type="EMBL" id="TXC63909.1"/>
    </source>
</evidence>
<dbReference type="RefSeq" id="WP_147043317.1">
    <property type="nucleotide sequence ID" value="NZ_BAABIR010000004.1"/>
</dbReference>
<evidence type="ECO:0000313" key="2">
    <source>
        <dbReference type="Proteomes" id="UP000321249"/>
    </source>
</evidence>
<organism evidence="1 2">
    <name type="scientific">Allosphingosinicella ginsenosidimutans</name>
    <dbReference type="NCBI Taxonomy" id="1176539"/>
    <lineage>
        <taxon>Bacteria</taxon>
        <taxon>Pseudomonadati</taxon>
        <taxon>Pseudomonadota</taxon>
        <taxon>Alphaproteobacteria</taxon>
        <taxon>Sphingomonadales</taxon>
        <taxon>Sphingomonadaceae</taxon>
        <taxon>Allosphingosinicella</taxon>
    </lineage>
</organism>
<reference evidence="1 2" key="1">
    <citation type="journal article" date="2015" name="J. Microbiol.">
        <title>Sphingosinicella ginsenosidimutans sp. nov., with ginsenoside converting activity.</title>
        <authorList>
            <person name="Kim J.K."/>
            <person name="Kang M.S."/>
            <person name="Park S.C."/>
            <person name="Kim K.M."/>
            <person name="Choi K."/>
            <person name="Yoon M.H."/>
            <person name="Im W.T."/>
        </authorList>
    </citation>
    <scope>NUCLEOTIDE SEQUENCE [LARGE SCALE GENOMIC DNA]</scope>
    <source>
        <strain evidence="1 2">BS-11</strain>
    </source>
</reference>
<dbReference type="OrthoDB" id="7586207at2"/>
<dbReference type="EMBL" id="VOQQ01000001">
    <property type="protein sequence ID" value="TXC63909.1"/>
    <property type="molecule type" value="Genomic_DNA"/>
</dbReference>
<comment type="caution">
    <text evidence="1">The sequence shown here is derived from an EMBL/GenBank/DDBJ whole genome shotgun (WGS) entry which is preliminary data.</text>
</comment>
<accession>A0A5C6TUL3</accession>
<keyword evidence="2" id="KW-1185">Reference proteome</keyword>
<name>A0A5C6TUL3_9SPHN</name>